<feature type="transmembrane region" description="Helical" evidence="1">
    <location>
        <begin position="9"/>
        <end position="28"/>
    </location>
</feature>
<dbReference type="RefSeq" id="WP_028527494.1">
    <property type="nucleotide sequence ID" value="NZ_CABLBR010000003.1"/>
</dbReference>
<dbReference type="EMBL" id="CP102290">
    <property type="protein sequence ID" value="UWP60790.1"/>
    <property type="molecule type" value="Genomic_DNA"/>
</dbReference>
<protein>
    <submittedName>
        <fullName evidence="2">Uncharacterized protein</fullName>
    </submittedName>
</protein>
<name>A0ABY5VJK6_9FIRM</name>
<evidence type="ECO:0000256" key="1">
    <source>
        <dbReference type="SAM" id="Phobius"/>
    </source>
</evidence>
<dbReference type="Proteomes" id="UP001060164">
    <property type="component" value="Chromosome"/>
</dbReference>
<accession>A0ABY5VJK6</accession>
<keyword evidence="1" id="KW-0812">Transmembrane</keyword>
<feature type="transmembrane region" description="Helical" evidence="1">
    <location>
        <begin position="104"/>
        <end position="125"/>
    </location>
</feature>
<reference evidence="2" key="1">
    <citation type="journal article" date="2022" name="Cell">
        <title>Design, construction, and in vivo augmentation of a complex gut microbiome.</title>
        <authorList>
            <person name="Cheng A.G."/>
            <person name="Ho P.Y."/>
            <person name="Aranda-Diaz A."/>
            <person name="Jain S."/>
            <person name="Yu F.B."/>
            <person name="Meng X."/>
            <person name="Wang M."/>
            <person name="Iakiviak M."/>
            <person name="Nagashima K."/>
            <person name="Zhao A."/>
            <person name="Murugkar P."/>
            <person name="Patil A."/>
            <person name="Atabakhsh K."/>
            <person name="Weakley A."/>
            <person name="Yan J."/>
            <person name="Brumbaugh A.R."/>
            <person name="Higginbottom S."/>
            <person name="Dimas A."/>
            <person name="Shiver A.L."/>
            <person name="Deutschbauer A."/>
            <person name="Neff N."/>
            <person name="Sonnenburg J.L."/>
            <person name="Huang K.C."/>
            <person name="Fischbach M.A."/>
        </authorList>
    </citation>
    <scope>NUCLEOTIDE SEQUENCE</scope>
    <source>
        <strain evidence="2">DSM 19829</strain>
    </source>
</reference>
<feature type="transmembrane region" description="Helical" evidence="1">
    <location>
        <begin position="40"/>
        <end position="58"/>
    </location>
</feature>
<proteinExistence type="predicted"/>
<evidence type="ECO:0000313" key="2">
    <source>
        <dbReference type="EMBL" id="UWP60790.1"/>
    </source>
</evidence>
<sequence length="132" mass="14663">MDYNKRSKLLLSLGSVLVIATVLSFLLIGKESMNTKKWISFTFVLFAEIIFFSGMIMIERLADKSEQIILRAGGGSVIAAYSAVVIVISLIYMNFSNAGLKGFLIIQIILFAVALILEILFVHIAKEIMKKN</sequence>
<keyword evidence="3" id="KW-1185">Reference proteome</keyword>
<gene>
    <name evidence="2" type="ORF">NQ502_07070</name>
</gene>
<keyword evidence="1" id="KW-1133">Transmembrane helix</keyword>
<evidence type="ECO:0000313" key="3">
    <source>
        <dbReference type="Proteomes" id="UP001060164"/>
    </source>
</evidence>
<keyword evidence="1" id="KW-0472">Membrane</keyword>
<organism evidence="2 3">
    <name type="scientific">Ruminococcus gauvreauii</name>
    <dbReference type="NCBI Taxonomy" id="438033"/>
    <lineage>
        <taxon>Bacteria</taxon>
        <taxon>Bacillati</taxon>
        <taxon>Bacillota</taxon>
        <taxon>Clostridia</taxon>
        <taxon>Eubacteriales</taxon>
        <taxon>Oscillospiraceae</taxon>
        <taxon>Ruminococcus</taxon>
    </lineage>
</organism>
<feature type="transmembrane region" description="Helical" evidence="1">
    <location>
        <begin position="70"/>
        <end position="92"/>
    </location>
</feature>